<evidence type="ECO:0000259" key="2">
    <source>
        <dbReference type="Pfam" id="PF00229"/>
    </source>
</evidence>
<proteinExistence type="predicted"/>
<dbReference type="Gene3D" id="2.60.120.40">
    <property type="match status" value="1"/>
</dbReference>
<keyword evidence="1" id="KW-0732">Signal</keyword>
<dbReference type="GO" id="GO:0006955">
    <property type="term" value="P:immune response"/>
    <property type="evidence" value="ECO:0007669"/>
    <property type="project" value="InterPro"/>
</dbReference>
<protein>
    <submittedName>
        <fullName evidence="3">TNF(Tumour Necrosis Factor) family protein</fullName>
    </submittedName>
</protein>
<feature type="domain" description="THD" evidence="2">
    <location>
        <begin position="301"/>
        <end position="388"/>
    </location>
</feature>
<dbReference type="AlphaFoldDB" id="A0A1M5S6I9"/>
<name>A0A1M5S6I9_FLAJO</name>
<reference evidence="3 4" key="1">
    <citation type="submission" date="2016-11" db="EMBL/GenBank/DDBJ databases">
        <authorList>
            <person name="Jaros S."/>
            <person name="Januszkiewicz K."/>
            <person name="Wedrychowicz H."/>
        </authorList>
    </citation>
    <scope>NUCLEOTIDE SEQUENCE [LARGE SCALE GENOMIC DNA]</scope>
    <source>
        <strain evidence="3 4">DSM 6792</strain>
    </source>
</reference>
<dbReference type="Proteomes" id="UP000184112">
    <property type="component" value="Unassembled WGS sequence"/>
</dbReference>
<evidence type="ECO:0000313" key="3">
    <source>
        <dbReference type="EMBL" id="SHH34124.1"/>
    </source>
</evidence>
<gene>
    <name evidence="3" type="ORF">SAMN05444388_109140</name>
</gene>
<feature type="signal peptide" evidence="1">
    <location>
        <begin position="1"/>
        <end position="21"/>
    </location>
</feature>
<evidence type="ECO:0000256" key="1">
    <source>
        <dbReference type="SAM" id="SignalP"/>
    </source>
</evidence>
<feature type="chain" id="PRO_5012567622" evidence="1">
    <location>
        <begin position="22"/>
        <end position="410"/>
    </location>
</feature>
<dbReference type="SUPFAM" id="SSF49842">
    <property type="entry name" value="TNF-like"/>
    <property type="match status" value="1"/>
</dbReference>
<dbReference type="InterPro" id="IPR006052">
    <property type="entry name" value="TNF_dom"/>
</dbReference>
<dbReference type="Pfam" id="PF00229">
    <property type="entry name" value="TNF"/>
    <property type="match status" value="1"/>
</dbReference>
<evidence type="ECO:0000313" key="4">
    <source>
        <dbReference type="Proteomes" id="UP000184112"/>
    </source>
</evidence>
<dbReference type="InterPro" id="IPR008983">
    <property type="entry name" value="Tumour_necrosis_fac-like_dom"/>
</dbReference>
<dbReference type="GO" id="GO:0016020">
    <property type="term" value="C:membrane"/>
    <property type="evidence" value="ECO:0007669"/>
    <property type="project" value="InterPro"/>
</dbReference>
<organism evidence="3 4">
    <name type="scientific">Flavobacterium johnsoniae</name>
    <name type="common">Cytophaga johnsonae</name>
    <dbReference type="NCBI Taxonomy" id="986"/>
    <lineage>
        <taxon>Bacteria</taxon>
        <taxon>Pseudomonadati</taxon>
        <taxon>Bacteroidota</taxon>
        <taxon>Flavobacteriia</taxon>
        <taxon>Flavobacteriales</taxon>
        <taxon>Flavobacteriaceae</taxon>
        <taxon>Flavobacterium</taxon>
    </lineage>
</organism>
<dbReference type="GO" id="GO:0005164">
    <property type="term" value="F:tumor necrosis factor receptor binding"/>
    <property type="evidence" value="ECO:0007669"/>
    <property type="project" value="InterPro"/>
</dbReference>
<dbReference type="EMBL" id="FQWH01000009">
    <property type="protein sequence ID" value="SHH34124.1"/>
    <property type="molecule type" value="Genomic_DNA"/>
</dbReference>
<sequence length="410" mass="42513">MKRMKKFMFLVLMIQSVFVFAQTKTVVTMYGEKVTINPYVNNGLTANNGYIQLGGALTQPSVLTTTSAFTLALKGLQTGAAADNLVVTDANGVLKTITKETLSNGFAKGSLLSTNATIAITGGTNKLFDGDAIIDIAPGASNTTLTTNSAGKVVWSASLPWILDGNNNGAVRSIGTNDNFDLPIETNSIERMRITSGGKVGIGTAVPTNNLEINGANGTATGLKLPTGASAGKVLTSDIDGNAVWQSGAIQLQTILASDGGAKTYMGAATAWTLVDCFTSVVADDAKSIYGPAFGWNVGSQQYVVARDGKYRISLNVYFLQGGVTAGQNWRVAIILNNVNAHVTSLMAGMPFISVTTSSNTEATTSYMSGIATLKAGDVLNVKSSNFSNGSTGVSIFGGIGHTVLTIESL</sequence>
<accession>A0A1M5S6I9</accession>